<sequence length="130" mass="15253">MNVCLTFCRGYHKIPQSHPKSLIASHGSYCHTRYFFVTLLHQTLMPMTDLKNTWIAIAPDRNYTIKEACLYLGVHRCTIYDYINNPERPLPFIRIYTDKRGILFRGSDLIAYKEAGLPRRGRKFKNSPRE</sequence>
<dbReference type="Proteomes" id="UP000002861">
    <property type="component" value="Chromosome"/>
</dbReference>
<accession>A6L5T2</accession>
<organism evidence="2 3">
    <name type="scientific">Phocaeicola vulgatus (strain ATCC 8482 / DSM 1447 / JCM 5826 / CCUG 4940 / NBRC 14291 / NCTC 11154)</name>
    <name type="common">Bacteroides vulgatus</name>
    <dbReference type="NCBI Taxonomy" id="435590"/>
    <lineage>
        <taxon>Bacteria</taxon>
        <taxon>Pseudomonadati</taxon>
        <taxon>Bacteroidota</taxon>
        <taxon>Bacteroidia</taxon>
        <taxon>Bacteroidales</taxon>
        <taxon>Bacteroidaceae</taxon>
        <taxon>Phocaeicola</taxon>
    </lineage>
</organism>
<dbReference type="Pfam" id="PF12728">
    <property type="entry name" value="HTH_17"/>
    <property type="match status" value="1"/>
</dbReference>
<dbReference type="AlphaFoldDB" id="A6L5T2"/>
<feature type="domain" description="Helix-turn-helix" evidence="1">
    <location>
        <begin position="63"/>
        <end position="115"/>
    </location>
</feature>
<reference evidence="2 3" key="1">
    <citation type="journal article" date="2007" name="PLoS Biol.">
        <title>Evolution of symbiotic bacteria in the distal human intestine.</title>
        <authorList>
            <person name="Xu J."/>
            <person name="Mahowald M.A."/>
            <person name="Ley R.E."/>
            <person name="Lozupone C.A."/>
            <person name="Hamady M."/>
            <person name="Martens E.C."/>
            <person name="Henrissat B."/>
            <person name="Coutinho P.M."/>
            <person name="Minx P."/>
            <person name="Latreille P."/>
            <person name="Cordum H."/>
            <person name="Van Brunt A."/>
            <person name="Kim K."/>
            <person name="Fulton R.S."/>
            <person name="Fulton L.A."/>
            <person name="Clifton S.W."/>
            <person name="Wilson R.K."/>
            <person name="Knight R.D."/>
            <person name="Gordon J.I."/>
        </authorList>
    </citation>
    <scope>NUCLEOTIDE SEQUENCE [LARGE SCALE GENOMIC DNA]</scope>
    <source>
        <strain evidence="3">ATCC 8482 / DSM 1447 / JCM 5826 / CCUG 4940 / NBRC 14291 / NCTC 11154</strain>
    </source>
</reference>
<evidence type="ECO:0000259" key="1">
    <source>
        <dbReference type="Pfam" id="PF12728"/>
    </source>
</evidence>
<dbReference type="HOGENOM" id="CLU_1933889_0_0_10"/>
<dbReference type="SUPFAM" id="SSF46955">
    <property type="entry name" value="Putative DNA-binding domain"/>
    <property type="match status" value="1"/>
</dbReference>
<gene>
    <name evidence="2" type="ordered locus">BVU_3420</name>
</gene>
<dbReference type="eggNOG" id="ENOG50320AA">
    <property type="taxonomic scope" value="Bacteria"/>
</dbReference>
<evidence type="ECO:0000313" key="2">
    <source>
        <dbReference type="EMBL" id="ABR41046.1"/>
    </source>
</evidence>
<dbReference type="InterPro" id="IPR041657">
    <property type="entry name" value="HTH_17"/>
</dbReference>
<proteinExistence type="predicted"/>
<name>A6L5T2_PHOV8</name>
<protein>
    <recommendedName>
        <fullName evidence="1">Helix-turn-helix domain-containing protein</fullName>
    </recommendedName>
</protein>
<dbReference type="PaxDb" id="435590-BVU_3420"/>
<dbReference type="InterPro" id="IPR009061">
    <property type="entry name" value="DNA-bd_dom_put_sf"/>
</dbReference>
<dbReference type="KEGG" id="bvu:BVU_3420"/>
<evidence type="ECO:0000313" key="3">
    <source>
        <dbReference type="Proteomes" id="UP000002861"/>
    </source>
</evidence>
<dbReference type="EMBL" id="CP000139">
    <property type="protein sequence ID" value="ABR41046.1"/>
    <property type="molecule type" value="Genomic_DNA"/>
</dbReference>